<reference evidence="2 3" key="1">
    <citation type="journal article" date="2019" name="Sci. Rep.">
        <title>Orb-weaving spider Araneus ventricosus genome elucidates the spidroin gene catalogue.</title>
        <authorList>
            <person name="Kono N."/>
            <person name="Nakamura H."/>
            <person name="Ohtoshi R."/>
            <person name="Moran D.A.P."/>
            <person name="Shinohara A."/>
            <person name="Yoshida Y."/>
            <person name="Fujiwara M."/>
            <person name="Mori M."/>
            <person name="Tomita M."/>
            <person name="Arakawa K."/>
        </authorList>
    </citation>
    <scope>NUCLEOTIDE SEQUENCE [LARGE SCALE GENOMIC DNA]</scope>
</reference>
<dbReference type="EMBL" id="BGPR01050526">
    <property type="protein sequence ID" value="GBO27511.1"/>
    <property type="molecule type" value="Genomic_DNA"/>
</dbReference>
<proteinExistence type="predicted"/>
<evidence type="ECO:0000256" key="1">
    <source>
        <dbReference type="SAM" id="MobiDB-lite"/>
    </source>
</evidence>
<comment type="caution">
    <text evidence="2">The sequence shown here is derived from an EMBL/GenBank/DDBJ whole genome shotgun (WGS) entry which is preliminary data.</text>
</comment>
<sequence length="77" mass="8481">MMKPISHRGFSLFLSKVWFSSIYESIISNSASMLVDDAPVSTQEGNGITLTDASEFNSESMPVDNLSTQSTEDEICR</sequence>
<organism evidence="2 3">
    <name type="scientific">Araneus ventricosus</name>
    <name type="common">Orbweaver spider</name>
    <name type="synonym">Epeira ventricosa</name>
    <dbReference type="NCBI Taxonomy" id="182803"/>
    <lineage>
        <taxon>Eukaryota</taxon>
        <taxon>Metazoa</taxon>
        <taxon>Ecdysozoa</taxon>
        <taxon>Arthropoda</taxon>
        <taxon>Chelicerata</taxon>
        <taxon>Arachnida</taxon>
        <taxon>Araneae</taxon>
        <taxon>Araneomorphae</taxon>
        <taxon>Entelegynae</taxon>
        <taxon>Araneoidea</taxon>
        <taxon>Araneidae</taxon>
        <taxon>Araneus</taxon>
    </lineage>
</organism>
<dbReference type="Proteomes" id="UP000499080">
    <property type="component" value="Unassembled WGS sequence"/>
</dbReference>
<evidence type="ECO:0000313" key="3">
    <source>
        <dbReference type="Proteomes" id="UP000499080"/>
    </source>
</evidence>
<keyword evidence="3" id="KW-1185">Reference proteome</keyword>
<accession>A0A4Y2VS68</accession>
<protein>
    <submittedName>
        <fullName evidence="2">Uncharacterized protein</fullName>
    </submittedName>
</protein>
<name>A0A4Y2VS68_ARAVE</name>
<evidence type="ECO:0000313" key="2">
    <source>
        <dbReference type="EMBL" id="GBO27511.1"/>
    </source>
</evidence>
<dbReference type="AlphaFoldDB" id="A0A4Y2VS68"/>
<gene>
    <name evidence="2" type="ORF">AVEN_60886_1</name>
</gene>
<feature type="region of interest" description="Disordered" evidence="1">
    <location>
        <begin position="44"/>
        <end position="77"/>
    </location>
</feature>
<feature type="compositionally biased region" description="Polar residues" evidence="1">
    <location>
        <begin position="44"/>
        <end position="70"/>
    </location>
</feature>